<proteinExistence type="predicted"/>
<dbReference type="AlphaFoldDB" id="A0A0C9T4V3"/>
<evidence type="ECO:0000313" key="2">
    <source>
        <dbReference type="EMBL" id="KII83153.1"/>
    </source>
</evidence>
<feature type="region of interest" description="Disordered" evidence="1">
    <location>
        <begin position="37"/>
        <end position="79"/>
    </location>
</feature>
<organism evidence="2 3">
    <name type="scientific">Plicaturopsis crispa FD-325 SS-3</name>
    <dbReference type="NCBI Taxonomy" id="944288"/>
    <lineage>
        <taxon>Eukaryota</taxon>
        <taxon>Fungi</taxon>
        <taxon>Dikarya</taxon>
        <taxon>Basidiomycota</taxon>
        <taxon>Agaricomycotina</taxon>
        <taxon>Agaricomycetes</taxon>
        <taxon>Agaricomycetidae</taxon>
        <taxon>Amylocorticiales</taxon>
        <taxon>Amylocorticiaceae</taxon>
        <taxon>Plicatura</taxon>
        <taxon>Plicaturopsis crispa</taxon>
    </lineage>
</organism>
<keyword evidence="3" id="KW-1185">Reference proteome</keyword>
<dbReference type="Proteomes" id="UP000053263">
    <property type="component" value="Unassembled WGS sequence"/>
</dbReference>
<feature type="compositionally biased region" description="Pro residues" evidence="1">
    <location>
        <begin position="42"/>
        <end position="64"/>
    </location>
</feature>
<feature type="compositionally biased region" description="Low complexity" evidence="1">
    <location>
        <begin position="243"/>
        <end position="263"/>
    </location>
</feature>
<evidence type="ECO:0000313" key="3">
    <source>
        <dbReference type="Proteomes" id="UP000053263"/>
    </source>
</evidence>
<name>A0A0C9T4V3_PLICR</name>
<feature type="region of interest" description="Disordered" evidence="1">
    <location>
        <begin position="238"/>
        <end position="263"/>
    </location>
</feature>
<dbReference type="HOGENOM" id="CLU_584103_0_0_1"/>
<gene>
    <name evidence="2" type="ORF">PLICRDRAFT_180654</name>
</gene>
<sequence>MSGMAGMACFEGFQAPAMGTHTGLLLLDAWLTLQRRRRRRLPPPPSRAPPPPPPLPRSRAPPPCTADAVNTLGPAPRSHTEEELFSSRAAFKSLGRTRFEGDVRGRPERKVARVFEVRGSSLFRSEIQSINERRDGRKIGNERAERLLYNALCLPTPTPSAFAHSTHPLRVCAHPRPPRSRTPTRSRAPTPSAFAHPDALALRVRAFRRPRPSPSRTPTPSAFAHPDALALHVRAFRRPRPSPSRTPTRSHTPTPSAPASAHPTLSAFAHTDTHALLVRAAHALLRSCTPTPSLSVFARPTLSAFAHSHALRIPAPHALRICAPPLHPRSRTATPTPSAFAHAHAHTPRFCAPPLPTCSRTPSPPPSAHTLRVHLHTLRAPAPFAHIPTSSVLAPPSPFLRLPHIYDHYTGFLAPFRQYPVCDLGACLALRSYPLDSTLLLSEASKDVIQLLGGLVSLLPYDLEHTDL</sequence>
<protein>
    <submittedName>
        <fullName evidence="2">Uncharacterized protein</fullName>
    </submittedName>
</protein>
<dbReference type="EMBL" id="KN832581">
    <property type="protein sequence ID" value="KII83153.1"/>
    <property type="molecule type" value="Genomic_DNA"/>
</dbReference>
<evidence type="ECO:0000256" key="1">
    <source>
        <dbReference type="SAM" id="MobiDB-lite"/>
    </source>
</evidence>
<reference evidence="2 3" key="1">
    <citation type="submission" date="2014-06" db="EMBL/GenBank/DDBJ databases">
        <title>Evolutionary Origins and Diversification of the Mycorrhizal Mutualists.</title>
        <authorList>
            <consortium name="DOE Joint Genome Institute"/>
            <consortium name="Mycorrhizal Genomics Consortium"/>
            <person name="Kohler A."/>
            <person name="Kuo A."/>
            <person name="Nagy L.G."/>
            <person name="Floudas D."/>
            <person name="Copeland A."/>
            <person name="Barry K.W."/>
            <person name="Cichocki N."/>
            <person name="Veneault-Fourrey C."/>
            <person name="LaButti K."/>
            <person name="Lindquist E.A."/>
            <person name="Lipzen A."/>
            <person name="Lundell T."/>
            <person name="Morin E."/>
            <person name="Murat C."/>
            <person name="Riley R."/>
            <person name="Ohm R."/>
            <person name="Sun H."/>
            <person name="Tunlid A."/>
            <person name="Henrissat B."/>
            <person name="Grigoriev I.V."/>
            <person name="Hibbett D.S."/>
            <person name="Martin F."/>
        </authorList>
    </citation>
    <scope>NUCLEOTIDE SEQUENCE [LARGE SCALE GENOMIC DNA]</scope>
    <source>
        <strain evidence="2 3">FD-325 SS-3</strain>
    </source>
</reference>
<feature type="region of interest" description="Disordered" evidence="1">
    <location>
        <begin position="170"/>
        <end position="199"/>
    </location>
</feature>
<accession>A0A0C9T4V3</accession>